<dbReference type="NCBIfam" id="NF047696">
    <property type="entry name" value="ThlDiSintTplARhiz"/>
    <property type="match status" value="1"/>
</dbReference>
<evidence type="ECO:0000256" key="1">
    <source>
        <dbReference type="ARBA" id="ARBA00004196"/>
    </source>
</evidence>
<keyword evidence="4" id="KW-0472">Membrane</keyword>
<gene>
    <name evidence="6" type="ORF">WJT86_11625</name>
</gene>
<dbReference type="PROSITE" id="PS00194">
    <property type="entry name" value="THIOREDOXIN_1"/>
    <property type="match status" value="1"/>
</dbReference>
<dbReference type="PROSITE" id="PS51352">
    <property type="entry name" value="THIOREDOXIN_2"/>
    <property type="match status" value="1"/>
</dbReference>
<dbReference type="InterPro" id="IPR050553">
    <property type="entry name" value="Thioredoxin_ResA/DsbE_sf"/>
</dbReference>
<keyword evidence="7" id="KW-1185">Reference proteome</keyword>
<dbReference type="RefSeq" id="WP_346337742.1">
    <property type="nucleotide sequence ID" value="NZ_JBBYXI010000004.1"/>
</dbReference>
<proteinExistence type="predicted"/>
<protein>
    <submittedName>
        <fullName evidence="6">TlpA disulfide reductase family protein</fullName>
    </submittedName>
</protein>
<name>A0ABV0BLA6_9HYPH</name>
<accession>A0ABV0BLA6</accession>
<evidence type="ECO:0000256" key="4">
    <source>
        <dbReference type="SAM" id="Phobius"/>
    </source>
</evidence>
<keyword evidence="4" id="KW-1133">Transmembrane helix</keyword>
<evidence type="ECO:0000256" key="3">
    <source>
        <dbReference type="ARBA" id="ARBA00023284"/>
    </source>
</evidence>
<sequence>MSQSEKNTATHFSRKKVYTSVVAVLFLAAGAVFLGGPGGIKPNLRMDCPANPALGKLRELSKGEVAAFTSSLRPEAFPDLSFKDKDGNEKTLSSFKGKTVLLNLWATWCVPCRKEMPSLDKLQAELGSDKFEVVAVSLDTSSAEKPKQWLEDNNIKNLAFYADDSGTILKTLQKSGHVVGLPTTILLDTAGCQAGILKGGAEWASEDAFNLIRGAL</sequence>
<reference evidence="6 7" key="1">
    <citation type="submission" date="2024-04" db="EMBL/GenBank/DDBJ databases">
        <title>A novel species isolated from cricket.</title>
        <authorList>
            <person name="Wang H.-C."/>
        </authorList>
    </citation>
    <scope>NUCLEOTIDE SEQUENCE [LARGE SCALE GENOMIC DNA]</scope>
    <source>
        <strain evidence="6 7">WL0021</strain>
    </source>
</reference>
<dbReference type="SUPFAM" id="SSF52833">
    <property type="entry name" value="Thioredoxin-like"/>
    <property type="match status" value="1"/>
</dbReference>
<dbReference type="InterPro" id="IPR013766">
    <property type="entry name" value="Thioredoxin_domain"/>
</dbReference>
<dbReference type="PANTHER" id="PTHR42852:SF13">
    <property type="entry name" value="PROTEIN DIPZ"/>
    <property type="match status" value="1"/>
</dbReference>
<dbReference type="CDD" id="cd02966">
    <property type="entry name" value="TlpA_like_family"/>
    <property type="match status" value="1"/>
</dbReference>
<dbReference type="Proteomes" id="UP001418637">
    <property type="component" value="Unassembled WGS sequence"/>
</dbReference>
<keyword evidence="4" id="KW-0812">Transmembrane</keyword>
<feature type="domain" description="Thioredoxin" evidence="5">
    <location>
        <begin position="71"/>
        <end position="216"/>
    </location>
</feature>
<keyword evidence="2" id="KW-0201">Cytochrome c-type biogenesis</keyword>
<evidence type="ECO:0000313" key="7">
    <source>
        <dbReference type="Proteomes" id="UP001418637"/>
    </source>
</evidence>
<comment type="subcellular location">
    <subcellularLocation>
        <location evidence="1">Cell envelope</location>
    </subcellularLocation>
</comment>
<dbReference type="Gene3D" id="3.40.30.10">
    <property type="entry name" value="Glutaredoxin"/>
    <property type="match status" value="1"/>
</dbReference>
<evidence type="ECO:0000259" key="5">
    <source>
        <dbReference type="PROSITE" id="PS51352"/>
    </source>
</evidence>
<evidence type="ECO:0000313" key="6">
    <source>
        <dbReference type="EMBL" id="MEN3931704.1"/>
    </source>
</evidence>
<dbReference type="Pfam" id="PF08534">
    <property type="entry name" value="Redoxin"/>
    <property type="match status" value="1"/>
</dbReference>
<comment type="caution">
    <text evidence="6">The sequence shown here is derived from an EMBL/GenBank/DDBJ whole genome shotgun (WGS) entry which is preliminary data.</text>
</comment>
<feature type="transmembrane region" description="Helical" evidence="4">
    <location>
        <begin position="21"/>
        <end position="40"/>
    </location>
</feature>
<evidence type="ECO:0000256" key="2">
    <source>
        <dbReference type="ARBA" id="ARBA00022748"/>
    </source>
</evidence>
<dbReference type="InterPro" id="IPR013740">
    <property type="entry name" value="Redoxin"/>
</dbReference>
<organism evidence="6 7">
    <name type="scientific">Hohaiivirga grylli</name>
    <dbReference type="NCBI Taxonomy" id="3133970"/>
    <lineage>
        <taxon>Bacteria</taxon>
        <taxon>Pseudomonadati</taxon>
        <taxon>Pseudomonadota</taxon>
        <taxon>Alphaproteobacteria</taxon>
        <taxon>Hyphomicrobiales</taxon>
        <taxon>Methylobacteriaceae</taxon>
        <taxon>Hohaiivirga</taxon>
    </lineage>
</organism>
<keyword evidence="3" id="KW-0676">Redox-active center</keyword>
<dbReference type="PANTHER" id="PTHR42852">
    <property type="entry name" value="THIOL:DISULFIDE INTERCHANGE PROTEIN DSBE"/>
    <property type="match status" value="1"/>
</dbReference>
<dbReference type="InterPro" id="IPR017937">
    <property type="entry name" value="Thioredoxin_CS"/>
</dbReference>
<dbReference type="InterPro" id="IPR036249">
    <property type="entry name" value="Thioredoxin-like_sf"/>
</dbReference>
<dbReference type="EMBL" id="JBBYXI010000004">
    <property type="protein sequence ID" value="MEN3931704.1"/>
    <property type="molecule type" value="Genomic_DNA"/>
</dbReference>